<dbReference type="Gene3D" id="1.20.120.520">
    <property type="entry name" value="nmb1532 protein domain like"/>
    <property type="match status" value="1"/>
</dbReference>
<name>A0A545TB33_9PROT</name>
<dbReference type="OrthoDB" id="7349010at2"/>
<dbReference type="InterPro" id="IPR012312">
    <property type="entry name" value="Hemerythrin-like"/>
</dbReference>
<keyword evidence="3" id="KW-1185">Reference proteome</keyword>
<proteinExistence type="predicted"/>
<comment type="caution">
    <text evidence="2">The sequence shown here is derived from an EMBL/GenBank/DDBJ whole genome shotgun (WGS) entry which is preliminary data.</text>
</comment>
<accession>A0A545TB33</accession>
<dbReference type="AlphaFoldDB" id="A0A545TB33"/>
<reference evidence="2 3" key="1">
    <citation type="submission" date="2019-06" db="EMBL/GenBank/DDBJ databases">
        <title>Whole genome sequence for Rhodospirillaceae sp. R148.</title>
        <authorList>
            <person name="Wang G."/>
        </authorList>
    </citation>
    <scope>NUCLEOTIDE SEQUENCE [LARGE SCALE GENOMIC DNA]</scope>
    <source>
        <strain evidence="2 3">R148</strain>
    </source>
</reference>
<dbReference type="PANTHER" id="PTHR39966:SF1">
    <property type="entry name" value="HEMERYTHRIN-LIKE DOMAIN-CONTAINING PROTEIN"/>
    <property type="match status" value="1"/>
</dbReference>
<dbReference type="RefSeq" id="WP_142899054.1">
    <property type="nucleotide sequence ID" value="NZ_ML660061.1"/>
</dbReference>
<dbReference type="CDD" id="cd12108">
    <property type="entry name" value="Hr-like"/>
    <property type="match status" value="1"/>
</dbReference>
<evidence type="ECO:0000313" key="2">
    <source>
        <dbReference type="EMBL" id="TQV74423.1"/>
    </source>
</evidence>
<evidence type="ECO:0000313" key="3">
    <source>
        <dbReference type="Proteomes" id="UP000315252"/>
    </source>
</evidence>
<evidence type="ECO:0000259" key="1">
    <source>
        <dbReference type="Pfam" id="PF01814"/>
    </source>
</evidence>
<dbReference type="PANTHER" id="PTHR39966">
    <property type="entry name" value="BLL2471 PROTEIN-RELATED"/>
    <property type="match status" value="1"/>
</dbReference>
<dbReference type="GO" id="GO:0005886">
    <property type="term" value="C:plasma membrane"/>
    <property type="evidence" value="ECO:0007669"/>
    <property type="project" value="TreeGrafter"/>
</dbReference>
<organism evidence="2 3">
    <name type="scientific">Denitrobaculum tricleocarpae</name>
    <dbReference type="NCBI Taxonomy" id="2591009"/>
    <lineage>
        <taxon>Bacteria</taxon>
        <taxon>Pseudomonadati</taxon>
        <taxon>Pseudomonadota</taxon>
        <taxon>Alphaproteobacteria</taxon>
        <taxon>Rhodospirillales</taxon>
        <taxon>Rhodospirillaceae</taxon>
        <taxon>Denitrobaculum</taxon>
    </lineage>
</organism>
<sequence>MTQAIQTLRSEHRTTARMLDLLDRQVTLFEDAQRPDYDLLKDVIDYFLTYPDLYHHPKENLILEVLRKRDPEMAAPVGDIDKEHAEISGRLHEFAQAVVEVLMEVEISRDAFVKIARDFIDEQRQHMVKEEQVFFPAALEALSDKDWAEIDKKVSRFQDPLTASEGELKFDSLRQMLRT</sequence>
<dbReference type="EMBL" id="VHSH01000010">
    <property type="protein sequence ID" value="TQV74423.1"/>
    <property type="molecule type" value="Genomic_DNA"/>
</dbReference>
<dbReference type="Pfam" id="PF01814">
    <property type="entry name" value="Hemerythrin"/>
    <property type="match status" value="1"/>
</dbReference>
<feature type="domain" description="Hemerythrin-like" evidence="1">
    <location>
        <begin position="4"/>
        <end position="138"/>
    </location>
</feature>
<protein>
    <submittedName>
        <fullName evidence="2">Hemerythrin domain-containing protein</fullName>
    </submittedName>
</protein>
<gene>
    <name evidence="2" type="ORF">FKG95_24395</name>
</gene>
<dbReference type="Proteomes" id="UP000315252">
    <property type="component" value="Unassembled WGS sequence"/>
</dbReference>